<dbReference type="Proteomes" id="UP000268093">
    <property type="component" value="Unassembled WGS sequence"/>
</dbReference>
<feature type="compositionally biased region" description="Basic and acidic residues" evidence="1">
    <location>
        <begin position="377"/>
        <end position="390"/>
    </location>
</feature>
<accession>A0A433D3J6</accession>
<reference evidence="2 3" key="1">
    <citation type="journal article" date="2018" name="New Phytol.">
        <title>Phylogenomics of Endogonaceae and evolution of mycorrhizas within Mucoromycota.</title>
        <authorList>
            <person name="Chang Y."/>
            <person name="Desiro A."/>
            <person name="Na H."/>
            <person name="Sandor L."/>
            <person name="Lipzen A."/>
            <person name="Clum A."/>
            <person name="Barry K."/>
            <person name="Grigoriev I.V."/>
            <person name="Martin F.M."/>
            <person name="Stajich J.E."/>
            <person name="Smith M.E."/>
            <person name="Bonito G."/>
            <person name="Spatafora J.W."/>
        </authorList>
    </citation>
    <scope>NUCLEOTIDE SEQUENCE [LARGE SCALE GENOMIC DNA]</scope>
    <source>
        <strain evidence="2 3">GMNB39</strain>
    </source>
</reference>
<gene>
    <name evidence="2" type="ORF">BC936DRAFT_148228</name>
</gene>
<dbReference type="EMBL" id="RBNI01007354">
    <property type="protein sequence ID" value="RUP45404.1"/>
    <property type="molecule type" value="Genomic_DNA"/>
</dbReference>
<keyword evidence="3" id="KW-1185">Reference proteome</keyword>
<sequence length="519" mass="56207">MCLAVWLSTALRQSSRRTVRARDPVAVLEEGKVLGEVAGVQHGLVSALIIWLPEEDVVTNASVLEPGLLRDVGDPVCMETVLVDGRMGGVVVDVVVAAGEVDVTGNQIHLAQEGHEERRLAGSRGATDDAELTDGEIEVETPELEGLFAAVAGGSLVHSRGRRARREADRGSDGRNGGLVRNVRGNEIRPVGYERHVDGVEGDRLATNAKVIKSPYMPLEFCVSEPNRDLVVVIEPFDPPEAHSGFEDGHEYLRDDIERLLKHSEQHDTCERRGGVKILPGDLCVPIERDDGDEDGARKPKQSESCVEYVDAQKPAQLDLACLHDAALKVAFPGKELDHANPLQQLAHHVDAAVARGHEFFLHGAIFGANPVVKREGDNHDEQAEERRLAQDTVEEGNANGNLERALVEDVDVRRDLGQPVCVHSHEHGGHADVPTAAIVKRLTDDKGIKEAADEHAEDEEVASEGVASLNGLFLPVLDEEEELVEKEGTRVGTEDRGDGGAELEPNGEDVGTVDARRE</sequence>
<name>A0A433D3J6_9FUNG</name>
<evidence type="ECO:0000313" key="2">
    <source>
        <dbReference type="EMBL" id="RUP45404.1"/>
    </source>
</evidence>
<dbReference type="AlphaFoldDB" id="A0A433D3J6"/>
<feature type="region of interest" description="Disordered" evidence="1">
    <location>
        <begin position="161"/>
        <end position="181"/>
    </location>
</feature>
<evidence type="ECO:0000256" key="1">
    <source>
        <dbReference type="SAM" id="MobiDB-lite"/>
    </source>
</evidence>
<feature type="region of interest" description="Disordered" evidence="1">
    <location>
        <begin position="484"/>
        <end position="519"/>
    </location>
</feature>
<feature type="region of interest" description="Disordered" evidence="1">
    <location>
        <begin position="377"/>
        <end position="398"/>
    </location>
</feature>
<protein>
    <submittedName>
        <fullName evidence="2">Uncharacterized protein</fullName>
    </submittedName>
</protein>
<organism evidence="2 3">
    <name type="scientific">Jimgerdemannia flammicorona</name>
    <dbReference type="NCBI Taxonomy" id="994334"/>
    <lineage>
        <taxon>Eukaryota</taxon>
        <taxon>Fungi</taxon>
        <taxon>Fungi incertae sedis</taxon>
        <taxon>Mucoromycota</taxon>
        <taxon>Mucoromycotina</taxon>
        <taxon>Endogonomycetes</taxon>
        <taxon>Endogonales</taxon>
        <taxon>Endogonaceae</taxon>
        <taxon>Jimgerdemannia</taxon>
    </lineage>
</organism>
<evidence type="ECO:0000313" key="3">
    <source>
        <dbReference type="Proteomes" id="UP000268093"/>
    </source>
</evidence>
<proteinExistence type="predicted"/>
<comment type="caution">
    <text evidence="2">The sequence shown here is derived from an EMBL/GenBank/DDBJ whole genome shotgun (WGS) entry which is preliminary data.</text>
</comment>
<feature type="compositionally biased region" description="Basic and acidic residues" evidence="1">
    <location>
        <begin position="486"/>
        <end position="500"/>
    </location>
</feature>